<dbReference type="RefSeq" id="WP_186446667.1">
    <property type="nucleotide sequence ID" value="NZ_VIVN01000023.1"/>
</dbReference>
<dbReference type="Pfam" id="PF00082">
    <property type="entry name" value="Peptidase_S8"/>
    <property type="match status" value="1"/>
</dbReference>
<dbReference type="InterPro" id="IPR022398">
    <property type="entry name" value="Peptidase_S8_His-AS"/>
</dbReference>
<dbReference type="InterPro" id="IPR000209">
    <property type="entry name" value="Peptidase_S8/S53_dom"/>
</dbReference>
<evidence type="ECO:0000313" key="10">
    <source>
        <dbReference type="EMBL" id="TWD90239.1"/>
    </source>
</evidence>
<dbReference type="SUPFAM" id="SSF89260">
    <property type="entry name" value="Collagen-binding domain"/>
    <property type="match status" value="1"/>
</dbReference>
<keyword evidence="2 6" id="KW-0645">Protease</keyword>
<dbReference type="Gene3D" id="3.40.50.200">
    <property type="entry name" value="Peptidase S8/S53 domain"/>
    <property type="match status" value="1"/>
</dbReference>
<dbReference type="InterPro" id="IPR007280">
    <property type="entry name" value="Peptidase_C_arc/bac"/>
</dbReference>
<dbReference type="EMBL" id="VIVN01000023">
    <property type="protein sequence ID" value="TWD90239.1"/>
    <property type="molecule type" value="Genomic_DNA"/>
</dbReference>
<evidence type="ECO:0000256" key="1">
    <source>
        <dbReference type="ARBA" id="ARBA00011073"/>
    </source>
</evidence>
<dbReference type="PROSITE" id="PS00137">
    <property type="entry name" value="SUBTILASE_HIS"/>
    <property type="match status" value="1"/>
</dbReference>
<dbReference type="Gene3D" id="2.60.120.260">
    <property type="entry name" value="Galactose-binding domain-like"/>
    <property type="match status" value="2"/>
</dbReference>
<dbReference type="InterPro" id="IPR051048">
    <property type="entry name" value="Peptidase_S8/S53_subtilisin"/>
</dbReference>
<name>A0A561CG91_9BACI</name>
<keyword evidence="4 6" id="KW-0720">Serine protease</keyword>
<feature type="active site" description="Charge relay system" evidence="5 6">
    <location>
        <position position="445"/>
    </location>
</feature>
<evidence type="ECO:0000256" key="6">
    <source>
        <dbReference type="PROSITE-ProRule" id="PRU01240"/>
    </source>
</evidence>
<evidence type="ECO:0000256" key="2">
    <source>
        <dbReference type="ARBA" id="ARBA00022670"/>
    </source>
</evidence>
<dbReference type="PROSITE" id="PS51892">
    <property type="entry name" value="SUBTILASE"/>
    <property type="match status" value="1"/>
</dbReference>
<dbReference type="InterPro" id="IPR023828">
    <property type="entry name" value="Peptidase_S8_Ser-AS"/>
</dbReference>
<evidence type="ECO:0000256" key="4">
    <source>
        <dbReference type="ARBA" id="ARBA00022825"/>
    </source>
</evidence>
<accession>A0A561CG91</accession>
<dbReference type="Pfam" id="PF04151">
    <property type="entry name" value="PPC"/>
    <property type="match status" value="1"/>
</dbReference>
<evidence type="ECO:0000313" key="11">
    <source>
        <dbReference type="Proteomes" id="UP000319671"/>
    </source>
</evidence>
<dbReference type="Gene3D" id="2.60.120.380">
    <property type="match status" value="1"/>
</dbReference>
<dbReference type="SUPFAM" id="SSF52743">
    <property type="entry name" value="Subtilisin-like"/>
    <property type="match status" value="1"/>
</dbReference>
<reference evidence="10 11" key="1">
    <citation type="submission" date="2019-06" db="EMBL/GenBank/DDBJ databases">
        <title>Sorghum-associated microbial communities from plants grown in Nebraska, USA.</title>
        <authorList>
            <person name="Schachtman D."/>
        </authorList>
    </citation>
    <scope>NUCLEOTIDE SEQUENCE [LARGE SCALE GENOMIC DNA]</scope>
    <source>
        <strain evidence="10 11">2482</strain>
    </source>
</reference>
<dbReference type="InterPro" id="IPR015500">
    <property type="entry name" value="Peptidase_S8_subtilisin-rel"/>
</dbReference>
<dbReference type="Proteomes" id="UP000319671">
    <property type="component" value="Unassembled WGS sequence"/>
</dbReference>
<dbReference type="CDD" id="cd07473">
    <property type="entry name" value="Peptidases_S8_Subtilisin_like"/>
    <property type="match status" value="1"/>
</dbReference>
<dbReference type="InterPro" id="IPR034204">
    <property type="entry name" value="PfSUB1-like_cat_dom"/>
</dbReference>
<dbReference type="InterPro" id="IPR054399">
    <property type="entry name" value="Fervidolysin-like_N_prodom"/>
</dbReference>
<feature type="domain" description="Peptidase S8/S53" evidence="7">
    <location>
        <begin position="223"/>
        <end position="478"/>
    </location>
</feature>
<dbReference type="Pfam" id="PF22148">
    <property type="entry name" value="Fervidolysin_NPro-like"/>
    <property type="match status" value="1"/>
</dbReference>
<dbReference type="GO" id="GO:0004252">
    <property type="term" value="F:serine-type endopeptidase activity"/>
    <property type="evidence" value="ECO:0007669"/>
    <property type="project" value="UniProtKB-UniRule"/>
</dbReference>
<feature type="domain" description="Peptidase C-terminal archaeal/bacterial" evidence="8">
    <location>
        <begin position="535"/>
        <end position="607"/>
    </location>
</feature>
<feature type="active site" description="Charge relay system" evidence="5 6">
    <location>
        <position position="231"/>
    </location>
</feature>
<dbReference type="PROSITE" id="PS00138">
    <property type="entry name" value="SUBTILASE_SER"/>
    <property type="match status" value="1"/>
</dbReference>
<evidence type="ECO:0000256" key="5">
    <source>
        <dbReference type="PIRSR" id="PIRSR615500-1"/>
    </source>
</evidence>
<evidence type="ECO:0000259" key="8">
    <source>
        <dbReference type="Pfam" id="PF04151"/>
    </source>
</evidence>
<feature type="active site" description="Charge relay system" evidence="5 6">
    <location>
        <position position="289"/>
    </location>
</feature>
<feature type="domain" description="Fervidolysin-like N-terminal prodomain" evidence="9">
    <location>
        <begin position="96"/>
        <end position="171"/>
    </location>
</feature>
<dbReference type="GO" id="GO:0006508">
    <property type="term" value="P:proteolysis"/>
    <property type="evidence" value="ECO:0007669"/>
    <property type="project" value="UniProtKB-KW"/>
</dbReference>
<organism evidence="10 11">
    <name type="scientific">Neobacillus bataviensis</name>
    <dbReference type="NCBI Taxonomy" id="220685"/>
    <lineage>
        <taxon>Bacteria</taxon>
        <taxon>Bacillati</taxon>
        <taxon>Bacillota</taxon>
        <taxon>Bacilli</taxon>
        <taxon>Bacillales</taxon>
        <taxon>Bacillaceae</taxon>
        <taxon>Neobacillus</taxon>
    </lineage>
</organism>
<evidence type="ECO:0000259" key="7">
    <source>
        <dbReference type="Pfam" id="PF00082"/>
    </source>
</evidence>
<keyword evidence="3 6" id="KW-0378">Hydrolase</keyword>
<sequence>MTSNSIKYFLSLQISHCLINSINTLKGSITMHSRFKKVLSFGLALTMVISLPIPKFAATQSSQVKVVSQTKSTSKVEKNRKSAWKTEKKVTSTSQKASFSTPKTSSYSTDRIIVKYKSNSVRATVQNNHKLQVTKKLTLVNADLVKVPSGKDVASFISELKKDKNVLYAQPDYKIYRTSTPNDPSFGQLWGMNNTGQSISGTPGINNIDIDAPAAWDITKGNSNLVVGVIDEGIDYNHPDLQNNIWTNPGEIAGNGIDDDGNGYVDDIHGWDFWNGDNTIYDPTDGDHHGTHVAGTIAATANNNTGVTGVAPNVKVMSLKFLGPEYGYTSDAISAVQYATRMGVKILNNSWGGGSYDQALRDAINASGALFVVAAGNDGMNIDSSPSYPASYDCSNILSVAAIDNQGNLASFSNYGPNTVDVAAPGVNILSTLPNNSYDYYNGTSMATPHVTGAAALLMSRNPNMTPQQAIDVLKSTGKTLPSLQGMISSGKLINVNNALGGSTPPPPANDDEIPGVPIQGIAQDSLDSVYDTDDVYSIYLHAGDTLTASLNGDAGTDFDLYLFSPDSQTVSTSEGIVSYSENEGTSTEQIEYVVPQEGTYYLDVFSFNGSGNYTLKTGNGPGTYEENHPEINYNGSWSTLTSSGYSNGSIKQINSKGFLEFNFVGTDIEWIGTKNSVQGIANVYIDDELVNTPSLYSASVQTQQIIFSRTLPLGLHTIKIEWTGKRDSQGRKTSTNINLDALRVSINEDADNEAPVINELYPTDGSIVLPQFDITGTATDNREVNDVYISYSYNVNGQKITKTQKLATNTLGVNRKASDYYDFDIPVDLIDAGAAYGPVWIEAWAVDATGNESTHLYQTYYYENPNQDTESPYFGTITPNDGENVPTQFNISGTAYDNNEVDYVSYSFWVYNNQTNKKEKLVKTGNIQVAKNKTTNSKATTNKPAYSEYNFNLPVDLTDVPEGPVYFELTAYDVSGNQGFASATYNYYPEDTSRPVIETLEPADGTTVGSQFNITGTASDNNMVSDVLVNYSYNVAGEQVKKTEKIPVKPSDTNSKATDVYNFEIPIDLTEDGAVEGPVSIEAWAVDTAGNESDRVYRNYTYELSDTMAPTIDTLEPADGATVGSQFNITGTASDNKMVSDVMVNYTYNVSGEQVKKTEKIPVKAADTNSKASDVYNFEIPIDLAEDGAAEGPVSIEAWAVDTTGNESDRLYRNYTYELPDNTAPTIDTLEPADRATVGSQFSITGTASDNKMVSDVMVNYTYNVSGEQVKKTEKIPVKTSDTNSKASDVYNFEIPIDLAEDGAIEGPVSIEAWAVDTAGNESNRVYRNYTYELPDTLAPSIDTLEPADGATVGSQFSITGTASDNKIVSDVMVNYTYNVSGEQVKKTEKIPVKASDTNSKASDVYNFEIPIDLAEDGAIEGPVSIEAWAVDTAGNESGRVYRSYSYVIPDITAPVIESIAPSDGATVGSQFNVTGTASDNKAVSDVLVTYSYTSGGQKVNKTQKYPATLLNQKASDVMNFSLPIDLGAVGAVEGSISIEAWAVDASGNESARIHKTYNYQKVKTTIDDINPSIKYVGTWTKVSQTGNYGNTLAQTNQSQASASLTFNGNYIKILAKKGSDRGFADIYIDDKYIQTVDLYSASYLFQANVFEKSLTTGTHTIKMIYKGQKSPSSTGYAITLDGFVVGN</sequence>
<keyword evidence="11" id="KW-1185">Reference proteome</keyword>
<proteinExistence type="inferred from homology"/>
<gene>
    <name evidence="10" type="ORF">FB550_12361</name>
</gene>
<comment type="caution">
    <text evidence="10">The sequence shown here is derived from an EMBL/GenBank/DDBJ whole genome shotgun (WGS) entry which is preliminary data.</text>
</comment>
<comment type="similarity">
    <text evidence="1 6">Belongs to the peptidase S8 family.</text>
</comment>
<dbReference type="PANTHER" id="PTHR43399">
    <property type="entry name" value="SUBTILISIN-RELATED"/>
    <property type="match status" value="1"/>
</dbReference>
<dbReference type="PANTHER" id="PTHR43399:SF4">
    <property type="entry name" value="CELL WALL-ASSOCIATED PROTEASE"/>
    <property type="match status" value="1"/>
</dbReference>
<protein>
    <submittedName>
        <fullName evidence="10">Subtilisin family serine protease</fullName>
    </submittedName>
</protein>
<dbReference type="InterPro" id="IPR036852">
    <property type="entry name" value="Peptidase_S8/S53_dom_sf"/>
</dbReference>
<evidence type="ECO:0000259" key="9">
    <source>
        <dbReference type="Pfam" id="PF22148"/>
    </source>
</evidence>
<dbReference type="PRINTS" id="PR00723">
    <property type="entry name" value="SUBTILISIN"/>
</dbReference>
<evidence type="ECO:0000256" key="3">
    <source>
        <dbReference type="ARBA" id="ARBA00022801"/>
    </source>
</evidence>